<keyword evidence="2" id="KW-1185">Reference proteome</keyword>
<dbReference type="EMBL" id="JAINUY010000008">
    <property type="protein sequence ID" value="MBZ4037298.1"/>
    <property type="molecule type" value="Genomic_DNA"/>
</dbReference>
<evidence type="ECO:0000313" key="2">
    <source>
        <dbReference type="Proteomes" id="UP001139366"/>
    </source>
</evidence>
<accession>A0A9X1KRT8</accession>
<dbReference type="Proteomes" id="UP001139366">
    <property type="component" value="Unassembled WGS sequence"/>
</dbReference>
<organism evidence="1 2">
    <name type="scientific">Flavobacterium potami</name>
    <dbReference type="NCBI Taxonomy" id="2872310"/>
    <lineage>
        <taxon>Bacteria</taxon>
        <taxon>Pseudomonadati</taxon>
        <taxon>Bacteroidota</taxon>
        <taxon>Flavobacteriia</taxon>
        <taxon>Flavobacteriales</taxon>
        <taxon>Flavobacteriaceae</taxon>
        <taxon>Flavobacterium</taxon>
    </lineage>
</organism>
<evidence type="ECO:0000313" key="1">
    <source>
        <dbReference type="EMBL" id="MBZ4037298.1"/>
    </source>
</evidence>
<comment type="caution">
    <text evidence="1">The sequence shown here is derived from an EMBL/GenBank/DDBJ whole genome shotgun (WGS) entry which is preliminary data.</text>
</comment>
<proteinExistence type="predicted"/>
<name>A0A9X1KRT8_9FLAO</name>
<dbReference type="AlphaFoldDB" id="A0A9X1KRT8"/>
<reference evidence="1 2" key="1">
    <citation type="journal article" date="2023" name="Antonie Van Leeuwenhoek">
        <title>Flavobacterium potami sp. nov., a multi-metal resistance genes harbouring bacterium isolated from shallow river silt.</title>
        <authorList>
            <person name="Li S."/>
            <person name="Mao S."/>
            <person name="Mu W."/>
            <person name="Guo B."/>
            <person name="Li C."/>
            <person name="Zhu Q."/>
            <person name="Hou X."/>
            <person name="Zhao Y."/>
            <person name="Wei S."/>
            <person name="Liu H."/>
            <person name="Liu A."/>
        </authorList>
    </citation>
    <scope>NUCLEOTIDE SEQUENCE [LARGE SCALE GENOMIC DNA]</scope>
    <source>
        <strain evidence="1 2">17A</strain>
    </source>
</reference>
<protein>
    <submittedName>
        <fullName evidence="1">Uncharacterized protein</fullName>
    </submittedName>
</protein>
<dbReference type="RefSeq" id="WP_223710415.1">
    <property type="nucleotide sequence ID" value="NZ_JAINUY010000008.1"/>
</dbReference>
<gene>
    <name evidence="1" type="ORF">K6T82_21235</name>
</gene>
<sequence>MTKNLLFIAFIFTLTCQSQTSTDKIKWNYTDYTPKTFTFNKAIVNYFVEENKDSPRLSMDIVSDSTASTKVGSIKLSEILPTEVFDVSAYSYSDKLYLIKSNKDEKIYMLHEDVMYYQNWSKSNGTTLTKEYTKPQTLAKEKLILENYRLKLKNALSTVSKIEAINNKHLVNMVNSFGVIVEQKYDPAKFTKEEKVIYKQLVQKLKIQHEEIKTELEKKIDSKKTLTELISIPDINKQLQIEHAYNDYSYTASNW</sequence>